<dbReference type="GO" id="GO:0016787">
    <property type="term" value="F:hydrolase activity"/>
    <property type="evidence" value="ECO:0007669"/>
    <property type="project" value="UniProtKB-KW"/>
</dbReference>
<dbReference type="InterPro" id="IPR000868">
    <property type="entry name" value="Isochorismatase-like_dom"/>
</dbReference>
<dbReference type="Gene3D" id="3.40.50.850">
    <property type="entry name" value="Isochorismatase-like"/>
    <property type="match status" value="1"/>
</dbReference>
<evidence type="ECO:0000313" key="5">
    <source>
        <dbReference type="Proteomes" id="UP000315395"/>
    </source>
</evidence>
<dbReference type="Proteomes" id="UP000315395">
    <property type="component" value="Chromosome"/>
</dbReference>
<feature type="region of interest" description="Disordered" evidence="2">
    <location>
        <begin position="1"/>
        <end position="27"/>
    </location>
</feature>
<dbReference type="AlphaFoldDB" id="A0A516G7U2"/>
<evidence type="ECO:0000256" key="2">
    <source>
        <dbReference type="SAM" id="MobiDB-lite"/>
    </source>
</evidence>
<reference evidence="4 5" key="1">
    <citation type="submission" date="2019-07" db="EMBL/GenBank/DDBJ databases">
        <title>complete genome sequencing of Ornithinimicrobium sp. H23M54.</title>
        <authorList>
            <person name="Bae J.-W."/>
            <person name="Lee S.-Y."/>
        </authorList>
    </citation>
    <scope>NUCLEOTIDE SEQUENCE [LARGE SCALE GENOMIC DNA]</scope>
    <source>
        <strain evidence="4 5">H23M54</strain>
    </source>
</reference>
<protein>
    <submittedName>
        <fullName evidence="4">Cysteine hydrolase</fullName>
    </submittedName>
</protein>
<dbReference type="KEGG" id="orz:FNH13_03980"/>
<dbReference type="PANTHER" id="PTHR43540:SF6">
    <property type="entry name" value="ISOCHORISMATASE-LIKE DOMAIN-CONTAINING PROTEIN"/>
    <property type="match status" value="1"/>
</dbReference>
<evidence type="ECO:0000256" key="1">
    <source>
        <dbReference type="ARBA" id="ARBA00022801"/>
    </source>
</evidence>
<sequence length="215" mass="22698">MSPDQAAGSDLPTHTGETKSGPADVAESAGTDPWLVVIDAQAVFADSGSQWCAPRFEEIVEPVHRLAQAFGDRVILTRWVPPAEKAGSWVPYFEQFTFADQAPDHPLFDLVPAAVDLGARHTVSEPTFGKWSEQLRAITGPTPHLVLTGVATDCCVLSTALPAIDAGAQVSVVSDACAGSDDTNHQRALDAMALYAPQLFVVTADEILAEASTTS</sequence>
<dbReference type="SUPFAM" id="SSF52499">
    <property type="entry name" value="Isochorismatase-like hydrolases"/>
    <property type="match status" value="1"/>
</dbReference>
<dbReference type="Pfam" id="PF00857">
    <property type="entry name" value="Isochorismatase"/>
    <property type="match status" value="1"/>
</dbReference>
<evidence type="ECO:0000259" key="3">
    <source>
        <dbReference type="Pfam" id="PF00857"/>
    </source>
</evidence>
<dbReference type="InterPro" id="IPR036380">
    <property type="entry name" value="Isochorismatase-like_sf"/>
</dbReference>
<accession>A0A516G7U2</accession>
<dbReference type="OrthoDB" id="4426059at2"/>
<feature type="domain" description="Isochorismatase-like" evidence="3">
    <location>
        <begin position="34"/>
        <end position="196"/>
    </location>
</feature>
<dbReference type="InterPro" id="IPR050272">
    <property type="entry name" value="Isochorismatase-like_hydrls"/>
</dbReference>
<evidence type="ECO:0000313" key="4">
    <source>
        <dbReference type="EMBL" id="QDO87597.1"/>
    </source>
</evidence>
<dbReference type="PANTHER" id="PTHR43540">
    <property type="entry name" value="PEROXYUREIDOACRYLATE/UREIDOACRYLATE AMIDOHYDROLASE-RELATED"/>
    <property type="match status" value="1"/>
</dbReference>
<dbReference type="CDD" id="cd00431">
    <property type="entry name" value="cysteine_hydrolases"/>
    <property type="match status" value="1"/>
</dbReference>
<organism evidence="4 5">
    <name type="scientific">Ornithinimicrobium ciconiae</name>
    <dbReference type="NCBI Taxonomy" id="2594265"/>
    <lineage>
        <taxon>Bacteria</taxon>
        <taxon>Bacillati</taxon>
        <taxon>Actinomycetota</taxon>
        <taxon>Actinomycetes</taxon>
        <taxon>Micrococcales</taxon>
        <taxon>Ornithinimicrobiaceae</taxon>
        <taxon>Ornithinimicrobium</taxon>
    </lineage>
</organism>
<name>A0A516G7U2_9MICO</name>
<dbReference type="RefSeq" id="WP_143782274.1">
    <property type="nucleotide sequence ID" value="NZ_CP041616.1"/>
</dbReference>
<gene>
    <name evidence="4" type="ORF">FNH13_03980</name>
</gene>
<keyword evidence="1 4" id="KW-0378">Hydrolase</keyword>
<dbReference type="EMBL" id="CP041616">
    <property type="protein sequence ID" value="QDO87597.1"/>
    <property type="molecule type" value="Genomic_DNA"/>
</dbReference>
<proteinExistence type="predicted"/>
<keyword evidence="5" id="KW-1185">Reference proteome</keyword>